<dbReference type="InterPro" id="IPR000924">
    <property type="entry name" value="Glu/Gln-tRNA-synth"/>
</dbReference>
<accession>A0A383ESF6</accession>
<evidence type="ECO:0000313" key="6">
    <source>
        <dbReference type="EMBL" id="SVE59701.1"/>
    </source>
</evidence>
<evidence type="ECO:0000256" key="1">
    <source>
        <dbReference type="ARBA" id="ARBA00022598"/>
    </source>
</evidence>
<feature type="domain" description="Glutamyl/glutaminyl-tRNA synthetase class Ib catalytic" evidence="5">
    <location>
        <begin position="6"/>
        <end position="182"/>
    </location>
</feature>
<dbReference type="Gene3D" id="3.40.50.620">
    <property type="entry name" value="HUPs"/>
    <property type="match status" value="1"/>
</dbReference>
<dbReference type="PRINTS" id="PR00987">
    <property type="entry name" value="TRNASYNTHGLU"/>
</dbReference>
<dbReference type="GO" id="GO:0004818">
    <property type="term" value="F:glutamate-tRNA ligase activity"/>
    <property type="evidence" value="ECO:0007669"/>
    <property type="project" value="TreeGrafter"/>
</dbReference>
<keyword evidence="1" id="KW-0436">Ligase</keyword>
<dbReference type="InterPro" id="IPR049940">
    <property type="entry name" value="GluQ/Sye"/>
</dbReference>
<dbReference type="PROSITE" id="PS00178">
    <property type="entry name" value="AA_TRNA_LIGASE_I"/>
    <property type="match status" value="1"/>
</dbReference>
<dbReference type="GO" id="GO:0006424">
    <property type="term" value="P:glutamyl-tRNA aminoacylation"/>
    <property type="evidence" value="ECO:0007669"/>
    <property type="project" value="TreeGrafter"/>
</dbReference>
<dbReference type="InterPro" id="IPR020058">
    <property type="entry name" value="Glu/Gln-tRNA-synth_Ib_cat-dom"/>
</dbReference>
<evidence type="ECO:0000259" key="5">
    <source>
        <dbReference type="Pfam" id="PF00749"/>
    </source>
</evidence>
<dbReference type="Pfam" id="PF00749">
    <property type="entry name" value="tRNA-synt_1c"/>
    <property type="match status" value="1"/>
</dbReference>
<sequence length="182" mass="20944">MTNPSIKVRFAPSPTGELHIGGARTALFNWLFAKKQGGKFFLRIEDTDPERSQEKYTDQILQSLTWLGLHWDQPVVYQSQRLDVYKERVKALTESGQVYRCFCSKADLLTARDAGHYQYPGTCRNLTEDEIKLRLNQGIGFTMRLRMLEGKTTYKDLIYGDICVDHKELDDFIIVRSDGSPT</sequence>
<dbReference type="PANTHER" id="PTHR43311:SF2">
    <property type="entry name" value="GLUTAMATE--TRNA LIGASE, MITOCHONDRIAL-RELATED"/>
    <property type="match status" value="1"/>
</dbReference>
<evidence type="ECO:0000256" key="2">
    <source>
        <dbReference type="ARBA" id="ARBA00022741"/>
    </source>
</evidence>
<dbReference type="InterPro" id="IPR014729">
    <property type="entry name" value="Rossmann-like_a/b/a_fold"/>
</dbReference>
<keyword evidence="3" id="KW-0067">ATP-binding</keyword>
<feature type="non-terminal residue" evidence="6">
    <location>
        <position position="182"/>
    </location>
</feature>
<evidence type="ECO:0000256" key="3">
    <source>
        <dbReference type="ARBA" id="ARBA00022840"/>
    </source>
</evidence>
<dbReference type="SUPFAM" id="SSF52374">
    <property type="entry name" value="Nucleotidylyl transferase"/>
    <property type="match status" value="1"/>
</dbReference>
<keyword evidence="4" id="KW-0030">Aminoacyl-tRNA synthetase</keyword>
<dbReference type="PANTHER" id="PTHR43311">
    <property type="entry name" value="GLUTAMATE--TRNA LIGASE"/>
    <property type="match status" value="1"/>
</dbReference>
<name>A0A383ESF6_9ZZZZ</name>
<evidence type="ECO:0000256" key="4">
    <source>
        <dbReference type="ARBA" id="ARBA00023146"/>
    </source>
</evidence>
<dbReference type="AlphaFoldDB" id="A0A383ESF6"/>
<gene>
    <name evidence="6" type="ORF">METZ01_LOCUS512555</name>
</gene>
<dbReference type="InterPro" id="IPR001412">
    <property type="entry name" value="aa-tRNA-synth_I_CS"/>
</dbReference>
<protein>
    <recommendedName>
        <fullName evidence="5">Glutamyl/glutaminyl-tRNA synthetase class Ib catalytic domain-containing protein</fullName>
    </recommendedName>
</protein>
<proteinExistence type="predicted"/>
<dbReference type="GO" id="GO:0005524">
    <property type="term" value="F:ATP binding"/>
    <property type="evidence" value="ECO:0007669"/>
    <property type="project" value="UniProtKB-KW"/>
</dbReference>
<organism evidence="6">
    <name type="scientific">marine metagenome</name>
    <dbReference type="NCBI Taxonomy" id="408172"/>
    <lineage>
        <taxon>unclassified sequences</taxon>
        <taxon>metagenomes</taxon>
        <taxon>ecological metagenomes</taxon>
    </lineage>
</organism>
<reference evidence="6" key="1">
    <citation type="submission" date="2018-05" db="EMBL/GenBank/DDBJ databases">
        <authorList>
            <person name="Lanie J.A."/>
            <person name="Ng W.-L."/>
            <person name="Kazmierczak K.M."/>
            <person name="Andrzejewski T.M."/>
            <person name="Davidsen T.M."/>
            <person name="Wayne K.J."/>
            <person name="Tettelin H."/>
            <person name="Glass J.I."/>
            <person name="Rusch D."/>
            <person name="Podicherti R."/>
            <person name="Tsui H.-C.T."/>
            <person name="Winkler M.E."/>
        </authorList>
    </citation>
    <scope>NUCLEOTIDE SEQUENCE</scope>
</reference>
<dbReference type="GO" id="GO:0005829">
    <property type="term" value="C:cytosol"/>
    <property type="evidence" value="ECO:0007669"/>
    <property type="project" value="TreeGrafter"/>
</dbReference>
<keyword evidence="2" id="KW-0547">Nucleotide-binding</keyword>
<dbReference type="EMBL" id="UINC01228405">
    <property type="protein sequence ID" value="SVE59701.1"/>
    <property type="molecule type" value="Genomic_DNA"/>
</dbReference>